<dbReference type="GeneTree" id="ENSGT01030000234535"/>
<evidence type="ECO:0000256" key="10">
    <source>
        <dbReference type="ARBA" id="ARBA00023180"/>
    </source>
</evidence>
<keyword evidence="10" id="KW-0325">Glycoprotein</keyword>
<organism evidence="11 12">
    <name type="scientific">Leptobrachium leishanense</name>
    <name type="common">Leishan spiny toad</name>
    <dbReference type="NCBI Taxonomy" id="445787"/>
    <lineage>
        <taxon>Eukaryota</taxon>
        <taxon>Metazoa</taxon>
        <taxon>Chordata</taxon>
        <taxon>Craniata</taxon>
        <taxon>Vertebrata</taxon>
        <taxon>Euteleostomi</taxon>
        <taxon>Amphibia</taxon>
        <taxon>Batrachia</taxon>
        <taxon>Anura</taxon>
        <taxon>Pelobatoidea</taxon>
        <taxon>Megophryidae</taxon>
        <taxon>Leptobrachium</taxon>
    </lineage>
</organism>
<dbReference type="GO" id="GO:0000139">
    <property type="term" value="C:Golgi membrane"/>
    <property type="evidence" value="ECO:0007669"/>
    <property type="project" value="UniProtKB-SubCell"/>
</dbReference>
<reference evidence="11" key="2">
    <citation type="submission" date="2025-09" db="UniProtKB">
        <authorList>
            <consortium name="Ensembl"/>
        </authorList>
    </citation>
    <scope>IDENTIFICATION</scope>
</reference>
<keyword evidence="8" id="KW-0333">Golgi apparatus</keyword>
<evidence type="ECO:0000256" key="8">
    <source>
        <dbReference type="ARBA" id="ARBA00023034"/>
    </source>
</evidence>
<evidence type="ECO:0000256" key="1">
    <source>
        <dbReference type="ARBA" id="ARBA00004323"/>
    </source>
</evidence>
<evidence type="ECO:0000256" key="9">
    <source>
        <dbReference type="ARBA" id="ARBA00023136"/>
    </source>
</evidence>
<dbReference type="OrthoDB" id="10264956at2759"/>
<name>A0A8C5WIL6_9ANUR</name>
<dbReference type="GO" id="GO:0006491">
    <property type="term" value="P:N-glycan processing"/>
    <property type="evidence" value="ECO:0007669"/>
    <property type="project" value="TreeGrafter"/>
</dbReference>
<comment type="subcellular location">
    <subcellularLocation>
        <location evidence="1">Golgi apparatus membrane</location>
        <topology evidence="1">Single-pass type II membrane protein</topology>
    </subcellularLocation>
</comment>
<evidence type="ECO:0000313" key="12">
    <source>
        <dbReference type="Proteomes" id="UP000694569"/>
    </source>
</evidence>
<keyword evidence="3" id="KW-0328">Glycosyltransferase</keyword>
<dbReference type="InterPro" id="IPR050943">
    <property type="entry name" value="Glycosyltr_29_Sialyltrsf"/>
</dbReference>
<evidence type="ECO:0000313" key="11">
    <source>
        <dbReference type="Ensembl" id="ENSLLEP00000040717.1"/>
    </source>
</evidence>
<protein>
    <recommendedName>
        <fullName evidence="13">ST8 alpha-N-acetyl-neuraminide alpha-2,8-sialyltransferase 6</fullName>
    </recommendedName>
</protein>
<keyword evidence="9" id="KW-0472">Membrane</keyword>
<dbReference type="AlphaFoldDB" id="A0A8C5WIL6"/>
<proteinExistence type="inferred from homology"/>
<keyword evidence="6" id="KW-0735">Signal-anchor</keyword>
<dbReference type="Gene3D" id="3.90.1480.20">
    <property type="entry name" value="Glycosyl transferase family 29"/>
    <property type="match status" value="1"/>
</dbReference>
<keyword evidence="4" id="KW-0808">Transferase</keyword>
<dbReference type="Proteomes" id="UP000694569">
    <property type="component" value="Unplaced"/>
</dbReference>
<evidence type="ECO:0000256" key="2">
    <source>
        <dbReference type="ARBA" id="ARBA00006003"/>
    </source>
</evidence>
<comment type="similarity">
    <text evidence="2">Belongs to the glycosyltransferase 29 family.</text>
</comment>
<dbReference type="PANTHER" id="PTHR11987:SF53">
    <property type="entry name" value="ALPHA-2,8-SIALYLTRANSFERASE 8F-LIKE"/>
    <property type="match status" value="1"/>
</dbReference>
<evidence type="ECO:0000256" key="3">
    <source>
        <dbReference type="ARBA" id="ARBA00022676"/>
    </source>
</evidence>
<evidence type="ECO:0008006" key="13">
    <source>
        <dbReference type="Google" id="ProtNLM"/>
    </source>
</evidence>
<sequence>MWCCLFEVRVGLPVCGVCVWGYLCVGLPVCGAACVWGCLCVGLPVCGAACVWRLCVAPHVILIEMDSWHTVKLLTVFHSPPPQSSPFRHRPMRSCAVVGSGGILLNSCCGAEIDRADYVIRFNLPPMNYSYDIGRKSDMVTANPSILINKYSRLNARRRSFMDLVKMYEPAMILMPAFSYSMNTDVSYKAYYTLEDFRSQQKVVYAHSHYLANLRRYWMKNGLKAPRLSSGLILVSAALEVCDKVTLYGFWPFPQGVDGNMITNHYYDNVPPKPGFHSMPDEFSFYAKMHSQGILRLKVGRCF</sequence>
<dbReference type="PANTHER" id="PTHR11987">
    <property type="entry name" value="ALPHA-2,8-SIALYLTRANSFERASE"/>
    <property type="match status" value="1"/>
</dbReference>
<dbReference type="GO" id="GO:0003828">
    <property type="term" value="F:alpha-N-acetylneuraminate alpha-2,8-sialyltransferase activity"/>
    <property type="evidence" value="ECO:0007669"/>
    <property type="project" value="TreeGrafter"/>
</dbReference>
<dbReference type="InterPro" id="IPR038578">
    <property type="entry name" value="GT29-like_sf"/>
</dbReference>
<evidence type="ECO:0000256" key="4">
    <source>
        <dbReference type="ARBA" id="ARBA00022679"/>
    </source>
</evidence>
<accession>A0A8C5WIL6</accession>
<evidence type="ECO:0000256" key="7">
    <source>
        <dbReference type="ARBA" id="ARBA00022989"/>
    </source>
</evidence>
<keyword evidence="7" id="KW-1133">Transmembrane helix</keyword>
<keyword evidence="5" id="KW-0812">Transmembrane</keyword>
<evidence type="ECO:0000256" key="6">
    <source>
        <dbReference type="ARBA" id="ARBA00022968"/>
    </source>
</evidence>
<dbReference type="Ensembl" id="ENSLLET00000042368.1">
    <property type="protein sequence ID" value="ENSLLEP00000040717.1"/>
    <property type="gene ID" value="ENSLLEG00000025921.1"/>
</dbReference>
<dbReference type="InterPro" id="IPR001675">
    <property type="entry name" value="Glyco_trans_29"/>
</dbReference>
<reference evidence="11" key="1">
    <citation type="submission" date="2025-08" db="UniProtKB">
        <authorList>
            <consortium name="Ensembl"/>
        </authorList>
    </citation>
    <scope>IDENTIFICATION</scope>
</reference>
<keyword evidence="12" id="KW-1185">Reference proteome</keyword>
<dbReference type="GO" id="GO:0009311">
    <property type="term" value="P:oligosaccharide metabolic process"/>
    <property type="evidence" value="ECO:0007669"/>
    <property type="project" value="TreeGrafter"/>
</dbReference>
<dbReference type="Pfam" id="PF00777">
    <property type="entry name" value="Glyco_transf_29"/>
    <property type="match status" value="1"/>
</dbReference>
<evidence type="ECO:0000256" key="5">
    <source>
        <dbReference type="ARBA" id="ARBA00022692"/>
    </source>
</evidence>